<dbReference type="Proteomes" id="UP001479520">
    <property type="component" value="Chromosome"/>
</dbReference>
<keyword evidence="3 5" id="KW-1005">Bacterial flagellum biogenesis</keyword>
<dbReference type="Pfam" id="PF03963">
    <property type="entry name" value="FlgD"/>
    <property type="match status" value="1"/>
</dbReference>
<dbReference type="RefSeq" id="WP_341743555.1">
    <property type="nucleotide sequence ID" value="NZ_CP151406.1"/>
</dbReference>
<dbReference type="Gene3D" id="2.60.40.4070">
    <property type="match status" value="1"/>
</dbReference>
<keyword evidence="8" id="KW-0282">Flagellum</keyword>
<evidence type="ECO:0000259" key="6">
    <source>
        <dbReference type="Pfam" id="PF13860"/>
    </source>
</evidence>
<gene>
    <name evidence="8" type="ORF">AADV58_14800</name>
</gene>
<dbReference type="InterPro" id="IPR025963">
    <property type="entry name" value="FLgD_Tudor"/>
</dbReference>
<organism evidence="8 9">
    <name type="scientific">Azonexus hydrophilus</name>
    <dbReference type="NCBI Taxonomy" id="418702"/>
    <lineage>
        <taxon>Bacteria</taxon>
        <taxon>Pseudomonadati</taxon>
        <taxon>Pseudomonadota</taxon>
        <taxon>Betaproteobacteria</taxon>
        <taxon>Rhodocyclales</taxon>
        <taxon>Azonexaceae</taxon>
        <taxon>Azonexus</taxon>
    </lineage>
</organism>
<feature type="domain" description="FlgD/Vpr Ig-like" evidence="6">
    <location>
        <begin position="114"/>
        <end position="181"/>
    </location>
</feature>
<reference evidence="8 9" key="1">
    <citation type="submission" date="2024-04" db="EMBL/GenBank/DDBJ databases">
        <title>Dissimilatory iodate-reducing microorganisms contribute to the enrichment of iodine in groundwater.</title>
        <authorList>
            <person name="Jiang Z."/>
        </authorList>
    </citation>
    <scope>NUCLEOTIDE SEQUENCE [LARGE SCALE GENOMIC DNA]</scope>
    <source>
        <strain evidence="8 9">NCP973</strain>
    </source>
</reference>
<sequence>MSTVSNTTTKSPAEIFDSIAGKAKAKETTAVQDLESRFLTLLMTQIKNQDPLNPLDNAQVTSQLAQLNMVNGIEKLNLTMNQLLGGYAEAQAMQAAGMIGKNVMIAGNALPLSGSKAFAGIALTGNADSVVVTIKDASGKVVQTNELGEQQAGVFYFAWDGKNENGDVLPDGKYTFSIKALADGKEIEATTGQIGMVSAVTRTNNGFLLDLGDMGNVAFKDIQQIL</sequence>
<evidence type="ECO:0000256" key="4">
    <source>
        <dbReference type="ARBA" id="ARBA00024746"/>
    </source>
</evidence>
<evidence type="ECO:0000259" key="7">
    <source>
        <dbReference type="Pfam" id="PF13861"/>
    </source>
</evidence>
<dbReference type="Gene3D" id="2.30.30.910">
    <property type="match status" value="1"/>
</dbReference>
<evidence type="ECO:0000256" key="1">
    <source>
        <dbReference type="ARBA" id="ARBA00010577"/>
    </source>
</evidence>
<dbReference type="Pfam" id="PF13860">
    <property type="entry name" value="FlgD_ig"/>
    <property type="match status" value="1"/>
</dbReference>
<protein>
    <recommendedName>
        <fullName evidence="2 5">Basal-body rod modification protein FlgD</fullName>
    </recommendedName>
</protein>
<keyword evidence="8" id="KW-0966">Cell projection</keyword>
<comment type="similarity">
    <text evidence="1 5">Belongs to the FlgD family.</text>
</comment>
<comment type="function">
    <text evidence="4 5">Required for flagellar hook formation. May act as a scaffolding protein.</text>
</comment>
<dbReference type="EMBL" id="CP151406">
    <property type="protein sequence ID" value="WZJ21202.1"/>
    <property type="molecule type" value="Genomic_DNA"/>
</dbReference>
<proteinExistence type="inferred from homology"/>
<dbReference type="InterPro" id="IPR025965">
    <property type="entry name" value="FlgD/Vpr_Ig-like"/>
</dbReference>
<name>A0ABZ2XH00_9RHOO</name>
<evidence type="ECO:0000313" key="8">
    <source>
        <dbReference type="EMBL" id="WZJ21202.1"/>
    </source>
</evidence>
<evidence type="ECO:0000256" key="2">
    <source>
        <dbReference type="ARBA" id="ARBA00016013"/>
    </source>
</evidence>
<dbReference type="Pfam" id="PF13861">
    <property type="entry name" value="FLgD_tudor"/>
    <property type="match status" value="1"/>
</dbReference>
<keyword evidence="8" id="KW-0969">Cilium</keyword>
<keyword evidence="9" id="KW-1185">Reference proteome</keyword>
<dbReference type="InterPro" id="IPR005648">
    <property type="entry name" value="FlgD"/>
</dbReference>
<evidence type="ECO:0000313" key="9">
    <source>
        <dbReference type="Proteomes" id="UP001479520"/>
    </source>
</evidence>
<evidence type="ECO:0000256" key="3">
    <source>
        <dbReference type="ARBA" id="ARBA00022795"/>
    </source>
</evidence>
<feature type="domain" description="FlgD Tudor-like" evidence="7">
    <location>
        <begin position="91"/>
        <end position="223"/>
    </location>
</feature>
<accession>A0ABZ2XH00</accession>
<evidence type="ECO:0000256" key="5">
    <source>
        <dbReference type="RuleBase" id="RU362076"/>
    </source>
</evidence>